<evidence type="ECO:0000259" key="1">
    <source>
        <dbReference type="Pfam" id="PF14104"/>
    </source>
</evidence>
<dbReference type="PANTHER" id="PTHR34614">
    <property type="match status" value="1"/>
</dbReference>
<sequence length="136" mass="15670">MTGVFRELEVDKLIDEKLPKERDHTVPHSVCIFAMVINGLGFIGQRLYLFPDFFKNISTERLLGDGMTREDLNQYVIGETLDRIVRYGPTKLFTEITLHIMARLPIPVHCLHADTTSVSVYGDYDDEETEFIDITF</sequence>
<dbReference type="EMBL" id="AE010299">
    <property type="protein sequence ID" value="AAM04454.1"/>
    <property type="molecule type" value="Genomic_DNA"/>
</dbReference>
<dbReference type="InParanoid" id="Q8TRY7"/>
<gene>
    <name evidence="2" type="ordered locus">MA_1024</name>
</gene>
<dbReference type="PhylomeDB" id="Q8TRY7"/>
<dbReference type="Proteomes" id="UP000002487">
    <property type="component" value="Chromosome"/>
</dbReference>
<dbReference type="AlphaFoldDB" id="Q8TRY7"/>
<dbReference type="InterPro" id="IPR025457">
    <property type="entry name" value="DUF4277"/>
</dbReference>
<keyword evidence="3" id="KW-1185">Reference proteome</keyword>
<dbReference type="HOGENOM" id="CLU_034349_2_2_2"/>
<dbReference type="PANTHER" id="PTHR34614:SF2">
    <property type="entry name" value="TRANSPOSASE IS4-LIKE DOMAIN-CONTAINING PROTEIN"/>
    <property type="match status" value="1"/>
</dbReference>
<dbReference type="STRING" id="188937.MA_1024"/>
<reference evidence="2 3" key="1">
    <citation type="journal article" date="2002" name="Genome Res.">
        <title>The genome of Methanosarcina acetivorans reveals extensive metabolic and physiological diversity.</title>
        <authorList>
            <person name="Galagan J.E."/>
            <person name="Nusbaum C."/>
            <person name="Roy A."/>
            <person name="Endrizzi M.G."/>
            <person name="Macdonald P."/>
            <person name="FitzHugh W."/>
            <person name="Calvo S."/>
            <person name="Engels R."/>
            <person name="Smirnov S."/>
            <person name="Atnoor D."/>
            <person name="Brown A."/>
            <person name="Allen N."/>
            <person name="Naylor J."/>
            <person name="Stange-Thomann N."/>
            <person name="DeArellano K."/>
            <person name="Johnson R."/>
            <person name="Linton L."/>
            <person name="McEwan P."/>
            <person name="McKernan K."/>
            <person name="Talamas J."/>
            <person name="Tirrell A."/>
            <person name="Ye W."/>
            <person name="Zimmer A."/>
            <person name="Barber R.D."/>
            <person name="Cann I."/>
            <person name="Graham D.E."/>
            <person name="Grahame D.A."/>
            <person name="Guss A."/>
            <person name="Hedderich R."/>
            <person name="Ingram-Smith C."/>
            <person name="Kuettner C.H."/>
            <person name="Krzycki J.A."/>
            <person name="Leigh J.A."/>
            <person name="Li W."/>
            <person name="Liu J."/>
            <person name="Mukhopadhyay B."/>
            <person name="Reeve J.N."/>
            <person name="Smith K."/>
            <person name="Springer T.A."/>
            <person name="Umayam L.A."/>
            <person name="White O."/>
            <person name="White R.H."/>
            <person name="de Macario E.C."/>
            <person name="Ferry J.G."/>
            <person name="Jarrell K.F."/>
            <person name="Jing H."/>
            <person name="Macario A.J.L."/>
            <person name="Paulsen I."/>
            <person name="Pritchett M."/>
            <person name="Sowers K.R."/>
            <person name="Swanson R.V."/>
            <person name="Zinder S.H."/>
            <person name="Lander E."/>
            <person name="Metcalf W.W."/>
            <person name="Birren B."/>
        </authorList>
    </citation>
    <scope>NUCLEOTIDE SEQUENCE [LARGE SCALE GENOMIC DNA]</scope>
    <source>
        <strain evidence="3">ATCC 35395 / DSM 2834 / JCM 12185 / C2A</strain>
    </source>
</reference>
<evidence type="ECO:0000313" key="2">
    <source>
        <dbReference type="EMBL" id="AAM04454.1"/>
    </source>
</evidence>
<protein>
    <recommendedName>
        <fullName evidence="1">DUF4277 domain-containing protein</fullName>
    </recommendedName>
</protein>
<organism evidence="2 3">
    <name type="scientific">Methanosarcina acetivorans (strain ATCC 35395 / DSM 2834 / JCM 12185 / C2A)</name>
    <dbReference type="NCBI Taxonomy" id="188937"/>
    <lineage>
        <taxon>Archaea</taxon>
        <taxon>Methanobacteriati</taxon>
        <taxon>Methanobacteriota</taxon>
        <taxon>Stenosarchaea group</taxon>
        <taxon>Methanomicrobia</taxon>
        <taxon>Methanosarcinales</taxon>
        <taxon>Methanosarcinaceae</taxon>
        <taxon>Methanosarcina</taxon>
    </lineage>
</organism>
<dbReference type="KEGG" id="mac:MA_1024"/>
<accession>Q8TRY7</accession>
<proteinExistence type="predicted"/>
<feature type="domain" description="DUF4277" evidence="1">
    <location>
        <begin position="2"/>
        <end position="97"/>
    </location>
</feature>
<name>Q8TRY7_METAC</name>
<evidence type="ECO:0000313" key="3">
    <source>
        <dbReference type="Proteomes" id="UP000002487"/>
    </source>
</evidence>
<dbReference type="EnsemblBacteria" id="AAM04454">
    <property type="protein sequence ID" value="AAM04454"/>
    <property type="gene ID" value="MA_1024"/>
</dbReference>
<dbReference type="Pfam" id="PF14104">
    <property type="entry name" value="DUF4277"/>
    <property type="match status" value="1"/>
</dbReference>